<dbReference type="InterPro" id="IPR025692">
    <property type="entry name" value="MscS_IM_dom1"/>
</dbReference>
<accession>A0A377AZZ5</accession>
<dbReference type="EMBL" id="UGED01000007">
    <property type="protein sequence ID" value="STL42138.1"/>
    <property type="molecule type" value="Genomic_DNA"/>
</dbReference>
<evidence type="ECO:0000259" key="2">
    <source>
        <dbReference type="Pfam" id="PF12794"/>
    </source>
</evidence>
<proteinExistence type="predicted"/>
<evidence type="ECO:0000313" key="3">
    <source>
        <dbReference type="EMBL" id="STL42138.1"/>
    </source>
</evidence>
<gene>
    <name evidence="3" type="primary">kefA_5</name>
    <name evidence="3" type="ORF">NCTC9962_02710</name>
</gene>
<evidence type="ECO:0000313" key="4">
    <source>
        <dbReference type="Proteomes" id="UP000254052"/>
    </source>
</evidence>
<keyword evidence="1" id="KW-0472">Membrane</keyword>
<feature type="domain" description="Mechanosensitive ion channel inner membrane" evidence="2">
    <location>
        <begin position="6"/>
        <end position="85"/>
    </location>
</feature>
<dbReference type="Pfam" id="PF12794">
    <property type="entry name" value="MscS_TM"/>
    <property type="match status" value="1"/>
</dbReference>
<dbReference type="Proteomes" id="UP000254052">
    <property type="component" value="Unassembled WGS sequence"/>
</dbReference>
<reference evidence="3 4" key="1">
    <citation type="submission" date="2018-06" db="EMBL/GenBank/DDBJ databases">
        <authorList>
            <consortium name="Pathogen Informatics"/>
            <person name="Doyle S."/>
        </authorList>
    </citation>
    <scope>NUCLEOTIDE SEQUENCE [LARGE SCALE GENOMIC DNA]</scope>
    <source>
        <strain evidence="3 4">NCTC9962</strain>
    </source>
</reference>
<sequence length="86" mass="9873">MACAGKVLEKNGVAVRHFGMPEQQTSHWRRQIVRISLALLPIHFWSVVAELSPLHLMDDVLGQAMIFFNLLLIAFLVWPMCRESWA</sequence>
<feature type="transmembrane region" description="Helical" evidence="1">
    <location>
        <begin position="32"/>
        <end position="48"/>
    </location>
</feature>
<dbReference type="AlphaFoldDB" id="A0A377AZZ5"/>
<organism evidence="3 4">
    <name type="scientific">Escherichia coli</name>
    <dbReference type="NCBI Taxonomy" id="562"/>
    <lineage>
        <taxon>Bacteria</taxon>
        <taxon>Pseudomonadati</taxon>
        <taxon>Pseudomonadota</taxon>
        <taxon>Gammaproteobacteria</taxon>
        <taxon>Enterobacterales</taxon>
        <taxon>Enterobacteriaceae</taxon>
        <taxon>Escherichia</taxon>
    </lineage>
</organism>
<keyword evidence="1" id="KW-1133">Transmembrane helix</keyword>
<keyword evidence="1" id="KW-0812">Transmembrane</keyword>
<name>A0A377AZZ5_ECOLX</name>
<protein>
    <submittedName>
        <fullName evidence="3">Potassium efflux protein</fullName>
    </submittedName>
</protein>
<evidence type="ECO:0000256" key="1">
    <source>
        <dbReference type="SAM" id="Phobius"/>
    </source>
</evidence>
<feature type="transmembrane region" description="Helical" evidence="1">
    <location>
        <begin position="60"/>
        <end position="81"/>
    </location>
</feature>